<accession>A0A508AHD4</accession>
<dbReference type="Pfam" id="PF11306">
    <property type="entry name" value="DUF3108"/>
    <property type="match status" value="1"/>
</dbReference>
<dbReference type="EMBL" id="VICE01000048">
    <property type="protein sequence ID" value="TQD48303.1"/>
    <property type="molecule type" value="Genomic_DNA"/>
</dbReference>
<keyword evidence="1" id="KW-0732">Signal</keyword>
<reference evidence="2 3" key="1">
    <citation type="submission" date="2019-06" db="EMBL/GenBank/DDBJ databases">
        <title>Lysobacter alkalisoli sp. nov. isolated from saline soil.</title>
        <authorList>
            <person name="Sun J.-Q."/>
            <person name="Xu L."/>
        </authorList>
    </citation>
    <scope>NUCLEOTIDE SEQUENCE [LARGE SCALE GENOMIC DNA]</scope>
    <source>
        <strain evidence="2 3">JCM 31130</strain>
    </source>
</reference>
<feature type="signal peptide" evidence="1">
    <location>
        <begin position="1"/>
        <end position="23"/>
    </location>
</feature>
<gene>
    <name evidence="2" type="ORF">FKV25_05010</name>
</gene>
<organism evidence="2 3">
    <name type="scientific">Marilutibacter aestuarii</name>
    <dbReference type="NCBI Taxonomy" id="1706195"/>
    <lineage>
        <taxon>Bacteria</taxon>
        <taxon>Pseudomonadati</taxon>
        <taxon>Pseudomonadota</taxon>
        <taxon>Gammaproteobacteria</taxon>
        <taxon>Lysobacterales</taxon>
        <taxon>Lysobacteraceae</taxon>
        <taxon>Marilutibacter</taxon>
    </lineage>
</organism>
<dbReference type="Proteomes" id="UP000318212">
    <property type="component" value="Unassembled WGS sequence"/>
</dbReference>
<proteinExistence type="predicted"/>
<dbReference type="InterPro" id="IPR021457">
    <property type="entry name" value="DUF3108"/>
</dbReference>
<dbReference type="RefSeq" id="WP_141517704.1">
    <property type="nucleotide sequence ID" value="NZ_VICE01000048.1"/>
</dbReference>
<feature type="chain" id="PRO_5021246882" evidence="1">
    <location>
        <begin position="24"/>
        <end position="228"/>
    </location>
</feature>
<comment type="caution">
    <text evidence="2">The sequence shown here is derived from an EMBL/GenBank/DDBJ whole genome shotgun (WGS) entry which is preliminary data.</text>
</comment>
<evidence type="ECO:0000313" key="3">
    <source>
        <dbReference type="Proteomes" id="UP000318212"/>
    </source>
</evidence>
<evidence type="ECO:0000313" key="2">
    <source>
        <dbReference type="EMBL" id="TQD48303.1"/>
    </source>
</evidence>
<name>A0A508AHD4_9GAMM</name>
<dbReference type="AlphaFoldDB" id="A0A508AHD4"/>
<keyword evidence="3" id="KW-1185">Reference proteome</keyword>
<evidence type="ECO:0000256" key="1">
    <source>
        <dbReference type="SAM" id="SignalP"/>
    </source>
</evidence>
<protein>
    <submittedName>
        <fullName evidence="2">DUF3108 domain-containing protein</fullName>
    </submittedName>
</protein>
<dbReference type="OrthoDB" id="6007799at2"/>
<sequence>MKTRISRLWLAGGLCLASLSAQALEPASAQYQVSYNGMNASGSMALRPASGTQRWTYTLKLGNRVASIDQATVFDASGARYLPLASSRHLSYPLGRRAITTHFNWREGRVSWTGDVKSAKRGPVALQRGDMDPLLLNLSLASDAATGRSLNYRVAENGRVRPMAYTRLKNQDVTVDGKRYSAIRLFHADGAKKTVVWVVPGVPLPVRILQHEPEGDTIDLRMQSWRKA</sequence>